<proteinExistence type="predicted"/>
<evidence type="ECO:0000313" key="4">
    <source>
        <dbReference type="Proteomes" id="UP000005239"/>
    </source>
</evidence>
<evidence type="ECO:0000256" key="2">
    <source>
        <dbReference type="SAM" id="Phobius"/>
    </source>
</evidence>
<evidence type="ECO:0000313" key="3">
    <source>
        <dbReference type="EnsemblMetazoa" id="PPA28933.1"/>
    </source>
</evidence>
<organism evidence="3 4">
    <name type="scientific">Pristionchus pacificus</name>
    <name type="common">Parasitic nematode worm</name>
    <dbReference type="NCBI Taxonomy" id="54126"/>
    <lineage>
        <taxon>Eukaryota</taxon>
        <taxon>Metazoa</taxon>
        <taxon>Ecdysozoa</taxon>
        <taxon>Nematoda</taxon>
        <taxon>Chromadorea</taxon>
        <taxon>Rhabditida</taxon>
        <taxon>Rhabditina</taxon>
        <taxon>Diplogasteromorpha</taxon>
        <taxon>Diplogasteroidea</taxon>
        <taxon>Neodiplogasteridae</taxon>
        <taxon>Pristionchus</taxon>
    </lineage>
</organism>
<reference evidence="4" key="1">
    <citation type="journal article" date="2008" name="Nat. Genet.">
        <title>The Pristionchus pacificus genome provides a unique perspective on nematode lifestyle and parasitism.</title>
        <authorList>
            <person name="Dieterich C."/>
            <person name="Clifton S.W."/>
            <person name="Schuster L.N."/>
            <person name="Chinwalla A."/>
            <person name="Delehaunty K."/>
            <person name="Dinkelacker I."/>
            <person name="Fulton L."/>
            <person name="Fulton R."/>
            <person name="Godfrey J."/>
            <person name="Minx P."/>
            <person name="Mitreva M."/>
            <person name="Roeseler W."/>
            <person name="Tian H."/>
            <person name="Witte H."/>
            <person name="Yang S.P."/>
            <person name="Wilson R.K."/>
            <person name="Sommer R.J."/>
        </authorList>
    </citation>
    <scope>NUCLEOTIDE SEQUENCE [LARGE SCALE GENOMIC DNA]</scope>
    <source>
        <strain evidence="4">PS312</strain>
    </source>
</reference>
<feature type="compositionally biased region" description="Basic and acidic residues" evidence="1">
    <location>
        <begin position="241"/>
        <end position="256"/>
    </location>
</feature>
<feature type="region of interest" description="Disordered" evidence="1">
    <location>
        <begin position="237"/>
        <end position="260"/>
    </location>
</feature>
<reference evidence="3" key="2">
    <citation type="submission" date="2022-06" db="UniProtKB">
        <authorList>
            <consortium name="EnsemblMetazoa"/>
        </authorList>
    </citation>
    <scope>IDENTIFICATION</scope>
    <source>
        <strain evidence="3">PS312</strain>
    </source>
</reference>
<evidence type="ECO:0000256" key="1">
    <source>
        <dbReference type="SAM" id="MobiDB-lite"/>
    </source>
</evidence>
<keyword evidence="2" id="KW-0472">Membrane</keyword>
<accession>A0A2A6CAB9</accession>
<feature type="transmembrane region" description="Helical" evidence="2">
    <location>
        <begin position="185"/>
        <end position="208"/>
    </location>
</feature>
<protein>
    <submittedName>
        <fullName evidence="3">Uncharacterized protein</fullName>
    </submittedName>
</protein>
<name>A0A2A6CAB9_PRIPA</name>
<keyword evidence="2" id="KW-0812">Transmembrane</keyword>
<accession>A0A8R1YJY9</accession>
<keyword evidence="2" id="KW-1133">Transmembrane helix</keyword>
<dbReference type="AlphaFoldDB" id="A0A2A6CAB9"/>
<keyword evidence="4" id="KW-1185">Reference proteome</keyword>
<dbReference type="EnsemblMetazoa" id="PPA28933.1">
    <property type="protein sequence ID" value="PPA28933.1"/>
    <property type="gene ID" value="WBGene00118487"/>
</dbReference>
<sequence>MTTDDFVERLRTLEGQLTLQLGARMVHEYDVDNIAFMRPVGEAIRVGEFKGSYEENVYGTRNPNLDNKTLTAICAHIHCDSEVEKVPPRCISTFIPKGHCCPVCGSLFEVQTYLKSLNELEQVFAHFSEEFARKNKILVHDVFHTSIERVDESDYELRYQDNATVIDEDLLISTSTLFLSTLGQYWHPSIVLGIFSFFIFSIFATFYFSVEARNQTRVLYRRGRVVLDGLRSNTTPSEVEMSEHLVEREGDEKMDLSSECESSNPISFANMAFSVEKEGTLVDFQKDDTTSEVENEPSKETDAEGMTNVDLL</sequence>
<gene>
    <name evidence="3" type="primary">WBGene00118487</name>
</gene>
<feature type="region of interest" description="Disordered" evidence="1">
    <location>
        <begin position="282"/>
        <end position="312"/>
    </location>
</feature>
<dbReference type="Proteomes" id="UP000005239">
    <property type="component" value="Unassembled WGS sequence"/>
</dbReference>